<evidence type="ECO:0000256" key="3">
    <source>
        <dbReference type="ARBA" id="ARBA00010763"/>
    </source>
</evidence>
<dbReference type="AlphaFoldDB" id="A0A858RK17"/>
<dbReference type="InterPro" id="IPR036135">
    <property type="entry name" value="MoeA_linker/N_sf"/>
</dbReference>
<dbReference type="EC" id="2.10.1.1" evidence="6"/>
<comment type="cofactor">
    <cofactor evidence="6">
        <name>Mg(2+)</name>
        <dbReference type="ChEBI" id="CHEBI:18420"/>
    </cofactor>
</comment>
<evidence type="ECO:0000313" key="9">
    <source>
        <dbReference type="Proteomes" id="UP000501812"/>
    </source>
</evidence>
<evidence type="ECO:0000259" key="7">
    <source>
        <dbReference type="SMART" id="SM00852"/>
    </source>
</evidence>
<comment type="similarity">
    <text evidence="3 6">Belongs to the MoeA family.</text>
</comment>
<dbReference type="GO" id="GO:0005829">
    <property type="term" value="C:cytosol"/>
    <property type="evidence" value="ECO:0007669"/>
    <property type="project" value="TreeGrafter"/>
</dbReference>
<organism evidence="8 9">
    <name type="scientific">Luteolibacter luteus</name>
    <dbReference type="NCBI Taxonomy" id="2728835"/>
    <lineage>
        <taxon>Bacteria</taxon>
        <taxon>Pseudomonadati</taxon>
        <taxon>Verrucomicrobiota</taxon>
        <taxon>Verrucomicrobiia</taxon>
        <taxon>Verrucomicrobiales</taxon>
        <taxon>Verrucomicrobiaceae</taxon>
        <taxon>Luteolibacter</taxon>
    </lineage>
</organism>
<gene>
    <name evidence="8" type="ORF">HHL09_14375</name>
</gene>
<dbReference type="PANTHER" id="PTHR10192:SF5">
    <property type="entry name" value="GEPHYRIN"/>
    <property type="match status" value="1"/>
</dbReference>
<keyword evidence="9" id="KW-1185">Reference proteome</keyword>
<evidence type="ECO:0000256" key="1">
    <source>
        <dbReference type="ARBA" id="ARBA00002901"/>
    </source>
</evidence>
<evidence type="ECO:0000313" key="8">
    <source>
        <dbReference type="EMBL" id="QJE96921.1"/>
    </source>
</evidence>
<accession>A0A858RK17</accession>
<evidence type="ECO:0000256" key="6">
    <source>
        <dbReference type="RuleBase" id="RU365090"/>
    </source>
</evidence>
<evidence type="ECO:0000256" key="4">
    <source>
        <dbReference type="ARBA" id="ARBA00023150"/>
    </source>
</evidence>
<dbReference type="InterPro" id="IPR005111">
    <property type="entry name" value="MoeA_C_domain_IV"/>
</dbReference>
<dbReference type="SMART" id="SM00852">
    <property type="entry name" value="MoCF_biosynth"/>
    <property type="match status" value="1"/>
</dbReference>
<dbReference type="InterPro" id="IPR005110">
    <property type="entry name" value="MoeA_linker/N"/>
</dbReference>
<dbReference type="Pfam" id="PF00994">
    <property type="entry name" value="MoCF_biosynth"/>
    <property type="match status" value="1"/>
</dbReference>
<reference evidence="8 9" key="1">
    <citation type="submission" date="2020-04" db="EMBL/GenBank/DDBJ databases">
        <title>Luteolibacter sp. G-1-1-1 isolated from soil.</title>
        <authorList>
            <person name="Dahal R.H."/>
        </authorList>
    </citation>
    <scope>NUCLEOTIDE SEQUENCE [LARGE SCALE GENOMIC DNA]</scope>
    <source>
        <strain evidence="8 9">G-1-1-1</strain>
    </source>
</reference>
<dbReference type="UniPathway" id="UPA00344"/>
<dbReference type="InterPro" id="IPR008284">
    <property type="entry name" value="MoCF_biosynth_CS"/>
</dbReference>
<keyword evidence="6" id="KW-0479">Metal-binding</keyword>
<comment type="function">
    <text evidence="1 6">Catalyzes the insertion of molybdate into adenylated molybdopterin with the concomitant release of AMP.</text>
</comment>
<dbReference type="InterPro" id="IPR036425">
    <property type="entry name" value="MoaB/Mog-like_dom_sf"/>
</dbReference>
<evidence type="ECO:0000256" key="2">
    <source>
        <dbReference type="ARBA" id="ARBA00005046"/>
    </source>
</evidence>
<dbReference type="RefSeq" id="WP_169455321.1">
    <property type="nucleotide sequence ID" value="NZ_CP051774.1"/>
</dbReference>
<dbReference type="Gene3D" id="3.40.980.10">
    <property type="entry name" value="MoaB/Mog-like domain"/>
    <property type="match status" value="1"/>
</dbReference>
<dbReference type="PROSITE" id="PS01079">
    <property type="entry name" value="MOCF_BIOSYNTHESIS_2"/>
    <property type="match status" value="1"/>
</dbReference>
<dbReference type="GO" id="GO:0046872">
    <property type="term" value="F:metal ion binding"/>
    <property type="evidence" value="ECO:0007669"/>
    <property type="project" value="UniProtKB-UniRule"/>
</dbReference>
<keyword evidence="6 8" id="KW-0808">Transferase</keyword>
<dbReference type="Pfam" id="PF03453">
    <property type="entry name" value="MoeA_N"/>
    <property type="match status" value="1"/>
</dbReference>
<protein>
    <recommendedName>
        <fullName evidence="6">Molybdopterin molybdenumtransferase</fullName>
        <ecNumber evidence="6">2.10.1.1</ecNumber>
    </recommendedName>
</protein>
<sequence>MISLQEARRIITDSLAPLPAVNLPLAEALGSALAAPVLADAWYPSGDRATMDGYVIRSGQETGEFTVVGELQAGSIPGQPLAEGQAIRIFTGALVPEGGGMVIPQEMAERSGDTVKIPIFPELRFIRAKGSEAQPGAIILPSGSRLGPAELAMLAQVGAVHPSVVRRPVVRHIATGGEIVPPDQTPPEGKIRDTNTTLLHALLGQQGVSSVSSSHCADDPAALADLCAGPCDLLLISGGASVGDYDFGAEALRRCGFTIHFNKVNLRPGKPLTFATKGSQAAFVIPGNPVSHFVCFHVTIRLALELMSGIAPSWSFLDVELSDGTILKTDPRETFWPARVEPADGALTVSPLRWSTSGDTFSLAGTNALLQVNESSPSGNRVKTLLLAAPF</sequence>
<dbReference type="Gene3D" id="3.90.105.10">
    <property type="entry name" value="Molybdopterin biosynthesis moea protein, domain 2"/>
    <property type="match status" value="1"/>
</dbReference>
<keyword evidence="6" id="KW-0460">Magnesium</keyword>
<keyword evidence="4 6" id="KW-0501">Molybdenum cofactor biosynthesis</keyword>
<evidence type="ECO:0000256" key="5">
    <source>
        <dbReference type="ARBA" id="ARBA00047317"/>
    </source>
</evidence>
<dbReference type="InterPro" id="IPR038987">
    <property type="entry name" value="MoeA-like"/>
</dbReference>
<dbReference type="PANTHER" id="PTHR10192">
    <property type="entry name" value="MOLYBDOPTERIN BIOSYNTHESIS PROTEIN"/>
    <property type="match status" value="1"/>
</dbReference>
<dbReference type="InterPro" id="IPR036688">
    <property type="entry name" value="MoeA_C_domain_IV_sf"/>
</dbReference>
<comment type="pathway">
    <text evidence="2 6">Cofactor biosynthesis; molybdopterin biosynthesis.</text>
</comment>
<dbReference type="GO" id="GO:0006777">
    <property type="term" value="P:Mo-molybdopterin cofactor biosynthetic process"/>
    <property type="evidence" value="ECO:0007669"/>
    <property type="project" value="UniProtKB-UniRule"/>
</dbReference>
<dbReference type="Pfam" id="PF03454">
    <property type="entry name" value="MoeA_C"/>
    <property type="match status" value="1"/>
</dbReference>
<dbReference type="Gene3D" id="2.170.190.11">
    <property type="entry name" value="Molybdopterin biosynthesis moea protein, domain 3"/>
    <property type="match status" value="1"/>
</dbReference>
<dbReference type="SUPFAM" id="SSF63882">
    <property type="entry name" value="MoeA N-terminal region -like"/>
    <property type="match status" value="1"/>
</dbReference>
<dbReference type="SUPFAM" id="SSF63867">
    <property type="entry name" value="MoeA C-terminal domain-like"/>
    <property type="match status" value="1"/>
</dbReference>
<dbReference type="Proteomes" id="UP000501812">
    <property type="component" value="Chromosome"/>
</dbReference>
<dbReference type="SUPFAM" id="SSF53218">
    <property type="entry name" value="Molybdenum cofactor biosynthesis proteins"/>
    <property type="match status" value="1"/>
</dbReference>
<proteinExistence type="inferred from homology"/>
<keyword evidence="6" id="KW-0500">Molybdenum</keyword>
<name>A0A858RK17_9BACT</name>
<dbReference type="InterPro" id="IPR001453">
    <property type="entry name" value="MoaB/Mog_dom"/>
</dbReference>
<feature type="domain" description="MoaB/Mog" evidence="7">
    <location>
        <begin position="171"/>
        <end position="306"/>
    </location>
</feature>
<dbReference type="CDD" id="cd00887">
    <property type="entry name" value="MoeA"/>
    <property type="match status" value="1"/>
</dbReference>
<dbReference type="EMBL" id="CP051774">
    <property type="protein sequence ID" value="QJE96921.1"/>
    <property type="molecule type" value="Genomic_DNA"/>
</dbReference>
<dbReference type="KEGG" id="luo:HHL09_14375"/>
<dbReference type="GO" id="GO:0061599">
    <property type="term" value="F:molybdopterin molybdotransferase activity"/>
    <property type="evidence" value="ECO:0007669"/>
    <property type="project" value="UniProtKB-UniRule"/>
</dbReference>
<dbReference type="Gene3D" id="2.40.340.10">
    <property type="entry name" value="MoeA, C-terminal, domain IV"/>
    <property type="match status" value="1"/>
</dbReference>
<comment type="catalytic activity">
    <reaction evidence="5">
        <text>adenylyl-molybdopterin + molybdate = Mo-molybdopterin + AMP + H(+)</text>
        <dbReference type="Rhea" id="RHEA:35047"/>
        <dbReference type="ChEBI" id="CHEBI:15378"/>
        <dbReference type="ChEBI" id="CHEBI:36264"/>
        <dbReference type="ChEBI" id="CHEBI:62727"/>
        <dbReference type="ChEBI" id="CHEBI:71302"/>
        <dbReference type="ChEBI" id="CHEBI:456215"/>
        <dbReference type="EC" id="2.10.1.1"/>
    </reaction>
</comment>